<dbReference type="SUPFAM" id="SSF49899">
    <property type="entry name" value="Concanavalin A-like lectins/glucanases"/>
    <property type="match status" value="1"/>
</dbReference>
<evidence type="ECO:0000256" key="2">
    <source>
        <dbReference type="ARBA" id="ARBA00022801"/>
    </source>
</evidence>
<evidence type="ECO:0000259" key="6">
    <source>
        <dbReference type="Pfam" id="PF17851"/>
    </source>
</evidence>
<dbReference type="GO" id="GO:0004553">
    <property type="term" value="F:hydrolase activity, hydrolyzing O-glycosyl compounds"/>
    <property type="evidence" value="ECO:0007669"/>
    <property type="project" value="InterPro"/>
</dbReference>
<protein>
    <submittedName>
        <fullName evidence="7">Glycoside hydrolase family 43</fullName>
    </submittedName>
</protein>
<feature type="active site" description="Proton donor" evidence="4">
    <location>
        <position position="304"/>
    </location>
</feature>
<reference evidence="7 8" key="1">
    <citation type="submission" date="2017-04" db="EMBL/GenBank/DDBJ databases">
        <title>Monoglobus pectinilyticus 14 draft genome.</title>
        <authorList>
            <person name="Kim C."/>
            <person name="Rosendale D.I."/>
            <person name="Kelly W.J."/>
            <person name="Tannock G.W."/>
            <person name="Patchett M.L."/>
            <person name="Jordens J.Z."/>
        </authorList>
    </citation>
    <scope>NUCLEOTIDE SEQUENCE [LARGE SCALE GENOMIC DNA]</scope>
    <source>
        <strain evidence="7 8">14</strain>
    </source>
</reference>
<keyword evidence="3" id="KW-0326">Glycosidase</keyword>
<proteinExistence type="inferred from homology"/>
<sequence length="637" mass="72707">MSEMIKLIKNRDLNKIKELLNENPKRINEEDENGVPMSFYIARTGDFEMLRFLIEYSFASFNIGDKNHRTCLHEAVMSGSLECVKYLVERVGMSPCDADKNLVTPYQLAHENGLAEIEAYFEEVTGAKYEDMYHNPIRRGFFADPSIVRVGSDYYMVNSSFIFFPCIPISHSTDLVHWEVIGHAITNPDWAHIDDLEGGRGYWAPDISYFNGKFYITATLRYNDDVDVKRRQIVVSSEKPEGPYSEPAFIEEDGIDPSIFTDKDNRRYMLLNRGARILELGEDCTKKISDAELLYYGTNKRAPEGPHLLYKDGYYYLFEAEGGTGLMHQVTVSRSKTLKGVYEPCPYNPIMTQRDYDAPITCCGHGKPVETQNGEWYMVYLCNRLLDGEYGILGRETCLDPVTWTADGWPIVNSLNGPSYLQKKPNLPAMDTEEKSRFDDFDGDKLKPDWIFPRTPEADGITVKDSKLIIKGSRCPLSSTSAKNITVRRQPDFNFDVVCKLDLGIKLDSEQNYGMTGYYDENTYFTYGIYKNGDGYALKLFEKIDEDEKYTCTVDITEVTDSLYLKISTEGLKRTFSYSHDGKTFTEVYAAENLYYLCSQAISKGKRFTGAMIGLYAYSGTESTIYPSFDSFEYSAK</sequence>
<accession>A0A2K9P155</accession>
<dbReference type="KEGG" id="mpec:B9O19_00804"/>
<dbReference type="SUPFAM" id="SSF75005">
    <property type="entry name" value="Arabinanase/levansucrase/invertase"/>
    <property type="match status" value="1"/>
</dbReference>
<dbReference type="Pfam" id="PF17851">
    <property type="entry name" value="GH43_C2"/>
    <property type="match status" value="1"/>
</dbReference>
<dbReference type="RefSeq" id="WP_172620953.1">
    <property type="nucleotide sequence ID" value="NZ_CP020991.1"/>
</dbReference>
<dbReference type="InterPro" id="IPR051795">
    <property type="entry name" value="Glycosyl_Hydrlase_43"/>
</dbReference>
<dbReference type="SUPFAM" id="SSF48403">
    <property type="entry name" value="Ankyrin repeat"/>
    <property type="match status" value="1"/>
</dbReference>
<keyword evidence="8" id="KW-1185">Reference proteome</keyword>
<dbReference type="InterPro" id="IPR013320">
    <property type="entry name" value="ConA-like_dom_sf"/>
</dbReference>
<dbReference type="Proteomes" id="UP000235589">
    <property type="component" value="Chromosome"/>
</dbReference>
<dbReference type="AlphaFoldDB" id="A0A2K9P155"/>
<comment type="similarity">
    <text evidence="1">Belongs to the glycosyl hydrolase 43 family.</text>
</comment>
<dbReference type="SMART" id="SM00248">
    <property type="entry name" value="ANK"/>
    <property type="match status" value="2"/>
</dbReference>
<dbReference type="Pfam" id="PF12796">
    <property type="entry name" value="Ank_2"/>
    <property type="match status" value="1"/>
</dbReference>
<evidence type="ECO:0000313" key="7">
    <source>
        <dbReference type="EMBL" id="AUO18981.1"/>
    </source>
</evidence>
<feature type="site" description="Important for catalytic activity, responsible for pKa modulation of the active site Glu and correct orientation of both the proton donor and substrate" evidence="5">
    <location>
        <position position="256"/>
    </location>
</feature>
<dbReference type="Pfam" id="PF04616">
    <property type="entry name" value="Glyco_hydro_43"/>
    <property type="match status" value="1"/>
</dbReference>
<organism evidence="7 8">
    <name type="scientific">Monoglobus pectinilyticus</name>
    <dbReference type="NCBI Taxonomy" id="1981510"/>
    <lineage>
        <taxon>Bacteria</taxon>
        <taxon>Bacillati</taxon>
        <taxon>Bacillota</taxon>
        <taxon>Clostridia</taxon>
        <taxon>Monoglobales</taxon>
        <taxon>Monoglobaceae</taxon>
        <taxon>Monoglobus</taxon>
    </lineage>
</organism>
<dbReference type="InterPro" id="IPR006710">
    <property type="entry name" value="Glyco_hydro_43"/>
</dbReference>
<dbReference type="PANTHER" id="PTHR42812:SF12">
    <property type="entry name" value="BETA-XYLOSIDASE-RELATED"/>
    <property type="match status" value="1"/>
</dbReference>
<dbReference type="InterPro" id="IPR023296">
    <property type="entry name" value="Glyco_hydro_beta-prop_sf"/>
</dbReference>
<dbReference type="PANTHER" id="PTHR42812">
    <property type="entry name" value="BETA-XYLOSIDASE"/>
    <property type="match status" value="1"/>
</dbReference>
<dbReference type="InterPro" id="IPR002110">
    <property type="entry name" value="Ankyrin_rpt"/>
</dbReference>
<evidence type="ECO:0000256" key="3">
    <source>
        <dbReference type="ARBA" id="ARBA00023295"/>
    </source>
</evidence>
<feature type="active site" description="Proton acceptor" evidence="4">
    <location>
        <position position="144"/>
    </location>
</feature>
<dbReference type="CDD" id="cd08989">
    <property type="entry name" value="GH43_XYL-like"/>
    <property type="match status" value="1"/>
</dbReference>
<evidence type="ECO:0000256" key="4">
    <source>
        <dbReference type="PIRSR" id="PIRSR606710-1"/>
    </source>
</evidence>
<keyword evidence="2 7" id="KW-0378">Hydrolase</keyword>
<dbReference type="Gene3D" id="2.115.10.20">
    <property type="entry name" value="Glycosyl hydrolase domain, family 43"/>
    <property type="match status" value="1"/>
</dbReference>
<dbReference type="GeneID" id="98062226"/>
<dbReference type="EMBL" id="CP020991">
    <property type="protein sequence ID" value="AUO18981.1"/>
    <property type="molecule type" value="Genomic_DNA"/>
</dbReference>
<name>A0A2K9P155_9FIRM</name>
<evidence type="ECO:0000256" key="5">
    <source>
        <dbReference type="PIRSR" id="PIRSR606710-2"/>
    </source>
</evidence>
<evidence type="ECO:0000256" key="1">
    <source>
        <dbReference type="ARBA" id="ARBA00009865"/>
    </source>
</evidence>
<gene>
    <name evidence="7" type="ORF">B9O19_00804</name>
</gene>
<dbReference type="GO" id="GO:0005975">
    <property type="term" value="P:carbohydrate metabolic process"/>
    <property type="evidence" value="ECO:0007669"/>
    <property type="project" value="InterPro"/>
</dbReference>
<dbReference type="Gene3D" id="2.60.120.200">
    <property type="match status" value="1"/>
</dbReference>
<feature type="domain" description="Beta-xylosidase C-terminal Concanavalin A-like" evidence="6">
    <location>
        <begin position="439"/>
        <end position="634"/>
    </location>
</feature>
<dbReference type="InterPro" id="IPR041542">
    <property type="entry name" value="GH43_C2"/>
</dbReference>
<dbReference type="Gene3D" id="1.25.40.20">
    <property type="entry name" value="Ankyrin repeat-containing domain"/>
    <property type="match status" value="1"/>
</dbReference>
<dbReference type="InterPro" id="IPR036770">
    <property type="entry name" value="Ankyrin_rpt-contain_sf"/>
</dbReference>
<evidence type="ECO:0000313" key="8">
    <source>
        <dbReference type="Proteomes" id="UP000235589"/>
    </source>
</evidence>